<gene>
    <name evidence="1" type="ORF">K435DRAFT_884763</name>
</gene>
<keyword evidence="2" id="KW-1185">Reference proteome</keyword>
<name>A0A4S8KUK6_DENBC</name>
<protein>
    <recommendedName>
        <fullName evidence="3">Fungal N-terminal domain-containing protein</fullName>
    </recommendedName>
</protein>
<evidence type="ECO:0008006" key="3">
    <source>
        <dbReference type="Google" id="ProtNLM"/>
    </source>
</evidence>
<dbReference type="PROSITE" id="PS51257">
    <property type="entry name" value="PROKAR_LIPOPROTEIN"/>
    <property type="match status" value="1"/>
</dbReference>
<organism evidence="1 2">
    <name type="scientific">Dendrothele bispora (strain CBS 962.96)</name>
    <dbReference type="NCBI Taxonomy" id="1314807"/>
    <lineage>
        <taxon>Eukaryota</taxon>
        <taxon>Fungi</taxon>
        <taxon>Dikarya</taxon>
        <taxon>Basidiomycota</taxon>
        <taxon>Agaricomycotina</taxon>
        <taxon>Agaricomycetes</taxon>
        <taxon>Agaricomycetidae</taxon>
        <taxon>Agaricales</taxon>
        <taxon>Agaricales incertae sedis</taxon>
        <taxon>Dendrothele</taxon>
    </lineage>
</organism>
<reference evidence="1 2" key="1">
    <citation type="journal article" date="2019" name="Nat. Ecol. Evol.">
        <title>Megaphylogeny resolves global patterns of mushroom evolution.</title>
        <authorList>
            <person name="Varga T."/>
            <person name="Krizsan K."/>
            <person name="Foldi C."/>
            <person name="Dima B."/>
            <person name="Sanchez-Garcia M."/>
            <person name="Sanchez-Ramirez S."/>
            <person name="Szollosi G.J."/>
            <person name="Szarkandi J.G."/>
            <person name="Papp V."/>
            <person name="Albert L."/>
            <person name="Andreopoulos W."/>
            <person name="Angelini C."/>
            <person name="Antonin V."/>
            <person name="Barry K.W."/>
            <person name="Bougher N.L."/>
            <person name="Buchanan P."/>
            <person name="Buyck B."/>
            <person name="Bense V."/>
            <person name="Catcheside P."/>
            <person name="Chovatia M."/>
            <person name="Cooper J."/>
            <person name="Damon W."/>
            <person name="Desjardin D."/>
            <person name="Finy P."/>
            <person name="Geml J."/>
            <person name="Haridas S."/>
            <person name="Hughes K."/>
            <person name="Justo A."/>
            <person name="Karasinski D."/>
            <person name="Kautmanova I."/>
            <person name="Kiss B."/>
            <person name="Kocsube S."/>
            <person name="Kotiranta H."/>
            <person name="LaButti K.M."/>
            <person name="Lechner B.E."/>
            <person name="Liimatainen K."/>
            <person name="Lipzen A."/>
            <person name="Lukacs Z."/>
            <person name="Mihaltcheva S."/>
            <person name="Morgado L.N."/>
            <person name="Niskanen T."/>
            <person name="Noordeloos M.E."/>
            <person name="Ohm R.A."/>
            <person name="Ortiz-Santana B."/>
            <person name="Ovrebo C."/>
            <person name="Racz N."/>
            <person name="Riley R."/>
            <person name="Savchenko A."/>
            <person name="Shiryaev A."/>
            <person name="Soop K."/>
            <person name="Spirin V."/>
            <person name="Szebenyi C."/>
            <person name="Tomsovsky M."/>
            <person name="Tulloss R.E."/>
            <person name="Uehling J."/>
            <person name="Grigoriev I.V."/>
            <person name="Vagvolgyi C."/>
            <person name="Papp T."/>
            <person name="Martin F.M."/>
            <person name="Miettinen O."/>
            <person name="Hibbett D.S."/>
            <person name="Nagy L.G."/>
        </authorList>
    </citation>
    <scope>NUCLEOTIDE SEQUENCE [LARGE SCALE GENOMIC DNA]</scope>
    <source>
        <strain evidence="1 2">CBS 962.96</strain>
    </source>
</reference>
<proteinExistence type="predicted"/>
<accession>A0A4S8KUK6</accession>
<evidence type="ECO:0000313" key="1">
    <source>
        <dbReference type="EMBL" id="THU79148.1"/>
    </source>
</evidence>
<evidence type="ECO:0000313" key="2">
    <source>
        <dbReference type="Proteomes" id="UP000297245"/>
    </source>
</evidence>
<dbReference type="AlphaFoldDB" id="A0A4S8KUK6"/>
<dbReference type="EMBL" id="ML180071">
    <property type="protein sequence ID" value="THU79148.1"/>
    <property type="molecule type" value="Genomic_DNA"/>
</dbReference>
<sequence>MTKFAVGMTVGLSAVTACVSDKDEPNMNHLRTVRIPVGILTHIETLAVIAMEATLTSSTVLSQLDNTQSEAVTQGYTFIVLAVLFSAGAVFRLRYPCLTLSSLKKFVDKLDDIVQRFAEEGGSIGHFRIDVSSLRRNIDDIEYERNNNIFLWSSVHRYLRSSFFMLRKIIKCYDEARELQVFILNAITHRRRALGEFEDHYRRNLSVQGNTELSTAIGYTT</sequence>
<dbReference type="Proteomes" id="UP000297245">
    <property type="component" value="Unassembled WGS sequence"/>
</dbReference>